<comment type="caution">
    <text evidence="2">The sequence shown here is derived from an EMBL/GenBank/DDBJ whole genome shotgun (WGS) entry which is preliminary data.</text>
</comment>
<organism evidence="2 3">
    <name type="scientific">Caerostris extrusa</name>
    <name type="common">Bark spider</name>
    <name type="synonym">Caerostris bankana</name>
    <dbReference type="NCBI Taxonomy" id="172846"/>
    <lineage>
        <taxon>Eukaryota</taxon>
        <taxon>Metazoa</taxon>
        <taxon>Ecdysozoa</taxon>
        <taxon>Arthropoda</taxon>
        <taxon>Chelicerata</taxon>
        <taxon>Arachnida</taxon>
        <taxon>Araneae</taxon>
        <taxon>Araneomorphae</taxon>
        <taxon>Entelegynae</taxon>
        <taxon>Araneoidea</taxon>
        <taxon>Araneidae</taxon>
        <taxon>Caerostris</taxon>
    </lineage>
</organism>
<keyword evidence="3" id="KW-1185">Reference proteome</keyword>
<evidence type="ECO:0000256" key="1">
    <source>
        <dbReference type="SAM" id="MobiDB-lite"/>
    </source>
</evidence>
<feature type="compositionally biased region" description="Basic and acidic residues" evidence="1">
    <location>
        <begin position="88"/>
        <end position="98"/>
    </location>
</feature>
<protein>
    <submittedName>
        <fullName evidence="2">Uncharacterized protein</fullName>
    </submittedName>
</protein>
<reference evidence="2 3" key="1">
    <citation type="submission" date="2021-06" db="EMBL/GenBank/DDBJ databases">
        <title>Caerostris extrusa draft genome.</title>
        <authorList>
            <person name="Kono N."/>
            <person name="Arakawa K."/>
        </authorList>
    </citation>
    <scope>NUCLEOTIDE SEQUENCE [LARGE SCALE GENOMIC DNA]</scope>
</reference>
<evidence type="ECO:0000313" key="2">
    <source>
        <dbReference type="EMBL" id="GIY62955.1"/>
    </source>
</evidence>
<name>A0AAV4V022_CAEEX</name>
<feature type="region of interest" description="Disordered" evidence="1">
    <location>
        <begin position="75"/>
        <end position="98"/>
    </location>
</feature>
<evidence type="ECO:0000313" key="3">
    <source>
        <dbReference type="Proteomes" id="UP001054945"/>
    </source>
</evidence>
<feature type="compositionally biased region" description="Polar residues" evidence="1">
    <location>
        <begin position="75"/>
        <end position="85"/>
    </location>
</feature>
<proteinExistence type="predicted"/>
<dbReference type="Proteomes" id="UP001054945">
    <property type="component" value="Unassembled WGS sequence"/>
</dbReference>
<dbReference type="AlphaFoldDB" id="A0AAV4V022"/>
<sequence length="98" mass="11297">MDRIHQQAGKSYRCAEVGRTPRWPPWMFVINCDGKIRVEWPRGLFISIEIFFTHAAGFKIDPSHLTSMMNDADSISENVKTQQGGEQKFSETFHPKLN</sequence>
<dbReference type="EMBL" id="BPLR01013685">
    <property type="protein sequence ID" value="GIY62955.1"/>
    <property type="molecule type" value="Genomic_DNA"/>
</dbReference>
<accession>A0AAV4V022</accession>
<gene>
    <name evidence="2" type="ORF">CEXT_456441</name>
</gene>